<dbReference type="PANTHER" id="PTHR10857:SF106">
    <property type="entry name" value="C2 DOMAIN-CONTAINING PROTEIN"/>
    <property type="match status" value="1"/>
</dbReference>
<dbReference type="GO" id="GO:0005886">
    <property type="term" value="C:plasma membrane"/>
    <property type="evidence" value="ECO:0007669"/>
    <property type="project" value="TreeGrafter"/>
</dbReference>
<dbReference type="EMBL" id="MLAK01000422">
    <property type="protein sequence ID" value="OHT14074.1"/>
    <property type="molecule type" value="Genomic_DNA"/>
</dbReference>
<name>A0A1J4KSJ2_9EUKA</name>
<dbReference type="InterPro" id="IPR035892">
    <property type="entry name" value="C2_domain_sf"/>
</dbReference>
<accession>A0A1J4KSJ2</accession>
<proteinExistence type="predicted"/>
<dbReference type="Proteomes" id="UP000179807">
    <property type="component" value="Unassembled WGS sequence"/>
</dbReference>
<organism evidence="2 3">
    <name type="scientific">Tritrichomonas foetus</name>
    <dbReference type="NCBI Taxonomy" id="1144522"/>
    <lineage>
        <taxon>Eukaryota</taxon>
        <taxon>Metamonada</taxon>
        <taxon>Parabasalia</taxon>
        <taxon>Tritrichomonadida</taxon>
        <taxon>Tritrichomonadidae</taxon>
        <taxon>Tritrichomonas</taxon>
    </lineage>
</organism>
<dbReference type="Pfam" id="PF07002">
    <property type="entry name" value="Copine"/>
    <property type="match status" value="1"/>
</dbReference>
<dbReference type="GO" id="GO:0005544">
    <property type="term" value="F:calcium-dependent phospholipid binding"/>
    <property type="evidence" value="ECO:0007669"/>
    <property type="project" value="InterPro"/>
</dbReference>
<evidence type="ECO:0000259" key="1">
    <source>
        <dbReference type="Pfam" id="PF07002"/>
    </source>
</evidence>
<feature type="domain" description="Copine C-terminal" evidence="1">
    <location>
        <begin position="333"/>
        <end position="500"/>
    </location>
</feature>
<dbReference type="InterPro" id="IPR045052">
    <property type="entry name" value="Copine"/>
</dbReference>
<dbReference type="PANTHER" id="PTHR10857">
    <property type="entry name" value="COPINE"/>
    <property type="match status" value="1"/>
</dbReference>
<evidence type="ECO:0000313" key="2">
    <source>
        <dbReference type="EMBL" id="OHT14074.1"/>
    </source>
</evidence>
<reference evidence="2" key="1">
    <citation type="submission" date="2016-10" db="EMBL/GenBank/DDBJ databases">
        <authorList>
            <person name="Benchimol M."/>
            <person name="Almeida L.G."/>
            <person name="Vasconcelos A.T."/>
            <person name="Perreira-Neves A."/>
            <person name="Rosa I.A."/>
            <person name="Tasca T."/>
            <person name="Bogo M.R."/>
            <person name="de Souza W."/>
        </authorList>
    </citation>
    <scope>NUCLEOTIDE SEQUENCE [LARGE SCALE GENOMIC DNA]</scope>
    <source>
        <strain evidence="2">K</strain>
    </source>
</reference>
<dbReference type="RefSeq" id="XP_068367210.1">
    <property type="nucleotide sequence ID" value="XM_068498475.1"/>
</dbReference>
<evidence type="ECO:0000313" key="3">
    <source>
        <dbReference type="Proteomes" id="UP000179807"/>
    </source>
</evidence>
<dbReference type="SUPFAM" id="SSF49562">
    <property type="entry name" value="C2 domain (Calcium/lipid-binding domain, CaLB)"/>
    <property type="match status" value="1"/>
</dbReference>
<keyword evidence="3" id="KW-1185">Reference proteome</keyword>
<sequence>MDCFVTQEYRRLWSLKSVTAHINASKPLIQNQTAGTKIINIHVAADNLPNDGTIGSDYICVMSVFGPKGWEKYARTEVSWEKKNMCQPTIEWIQPFSITYDPEGLHLLHFEIYQITSDFYSLKHQKRIGECDSDISTLMREIKRSEDFLKVQIHPFYEDGVDSFHSEHTPYLKIRYTDVNMKVSGSFFIKAAFQSKCNHRFFKPSIFFTIEKDNIPFFMSDTQKLEKKCSFEMIELSQQLSCGENLDSQLKLNIFENSKKVKAIGSFFTTINELSGASESDFEIKNEKGCTIGTFIINFIGKSKAQRIDDLQLRGISVQSCFALDFSAGKSVCDSYRMVLNGVGDSLNSISQIKPYRAFGFGIIDNQKQGIFSITKEKCGEFSSVQKIMDKYRSKLFKCVIPQTAKLYPVIKHTKQKAIEKWNQYRIFTIVTIITDGNITDVQKTIDKLAECDDVPICYIIVTIKSKKNPLRSALCQAHGKVIHSNGTKTKRRVFKMLYYANKFVNQPHNLEDAAHAATKMIHEWADLNGLE</sequence>
<dbReference type="Gene3D" id="2.60.40.150">
    <property type="entry name" value="C2 domain"/>
    <property type="match status" value="1"/>
</dbReference>
<dbReference type="OrthoDB" id="5855668at2759"/>
<comment type="caution">
    <text evidence="2">The sequence shown here is derived from an EMBL/GenBank/DDBJ whole genome shotgun (WGS) entry which is preliminary data.</text>
</comment>
<gene>
    <name evidence="2" type="ORF">TRFO_15586</name>
</gene>
<dbReference type="GO" id="GO:0071277">
    <property type="term" value="P:cellular response to calcium ion"/>
    <property type="evidence" value="ECO:0007669"/>
    <property type="project" value="TreeGrafter"/>
</dbReference>
<protein>
    <recommendedName>
        <fullName evidence="1">Copine C-terminal domain-containing protein</fullName>
    </recommendedName>
</protein>
<dbReference type="AlphaFoldDB" id="A0A1J4KSJ2"/>
<dbReference type="GeneID" id="94833179"/>
<dbReference type="VEuPathDB" id="TrichDB:TRFO_15586"/>
<dbReference type="InterPro" id="IPR010734">
    <property type="entry name" value="Copine_C"/>
</dbReference>